<evidence type="ECO:0000256" key="2">
    <source>
        <dbReference type="SAM" id="Phobius"/>
    </source>
</evidence>
<feature type="compositionally biased region" description="Basic residues" evidence="1">
    <location>
        <begin position="425"/>
        <end position="450"/>
    </location>
</feature>
<feature type="transmembrane region" description="Helical" evidence="2">
    <location>
        <begin position="210"/>
        <end position="229"/>
    </location>
</feature>
<keyword evidence="2" id="KW-0812">Transmembrane</keyword>
<feature type="region of interest" description="Disordered" evidence="1">
    <location>
        <begin position="92"/>
        <end position="116"/>
    </location>
</feature>
<reference evidence="3" key="1">
    <citation type="journal article" date="2020" name="Nature">
        <title>Giant virus diversity and host interactions through global metagenomics.</title>
        <authorList>
            <person name="Schulz F."/>
            <person name="Roux S."/>
            <person name="Paez-Espino D."/>
            <person name="Jungbluth S."/>
            <person name="Walsh D.A."/>
            <person name="Denef V.J."/>
            <person name="McMahon K.D."/>
            <person name="Konstantinidis K.T."/>
            <person name="Eloe-Fadrosh E.A."/>
            <person name="Kyrpides N.C."/>
            <person name="Woyke T."/>
        </authorList>
    </citation>
    <scope>NUCLEOTIDE SEQUENCE</scope>
    <source>
        <strain evidence="3">GVMAG-M-3300027963-41</strain>
    </source>
</reference>
<evidence type="ECO:0000256" key="1">
    <source>
        <dbReference type="SAM" id="MobiDB-lite"/>
    </source>
</evidence>
<proteinExistence type="predicted"/>
<keyword evidence="2" id="KW-1133">Transmembrane helix</keyword>
<accession>A0A6C0LP28</accession>
<protein>
    <submittedName>
        <fullName evidence="3">Uncharacterized protein</fullName>
    </submittedName>
</protein>
<dbReference type="EMBL" id="MN740532">
    <property type="protein sequence ID" value="QHU31708.1"/>
    <property type="molecule type" value="Genomic_DNA"/>
</dbReference>
<feature type="region of interest" description="Disordered" evidence="1">
    <location>
        <begin position="404"/>
        <end position="450"/>
    </location>
</feature>
<name>A0A6C0LP28_9ZZZZ</name>
<evidence type="ECO:0000313" key="3">
    <source>
        <dbReference type="EMBL" id="QHU31708.1"/>
    </source>
</evidence>
<organism evidence="3">
    <name type="scientific">viral metagenome</name>
    <dbReference type="NCBI Taxonomy" id="1070528"/>
    <lineage>
        <taxon>unclassified sequences</taxon>
        <taxon>metagenomes</taxon>
        <taxon>organismal metagenomes</taxon>
    </lineage>
</organism>
<sequence length="450" mass="50100">MPNTWEFNNVILEPPDQRARMLAEEATNFRFHKISYTLGKLANLYRFLDAHRNVSPKTLAGLVTEHGKPLFSPEDMNGIMKQIRAQHNKVPNISKFPQRGGDQTPPPITLRDPTKPGYDPKDDMFGATQRPGFQEPPHPVEFWEDAFHDLYKAYEKSPFYLHFSEKWDGIWWYFYIIYNLEHMDIFGPYISMALDSFTGNIPALGEAIEVVLHYGAGTVGGILTLGLGIGPAAEAGSMVADVIVAVMAGIGAIMSISRKRTGDAFKLLLAAIPFDVGTTLNMYANSIEKQYSRYLVHRARIINTFNPVPTLQTWLDYYVPEIGEDKGPPPPPITVDAIKQDLINTAMEKTGADKALGKLQDIQADPFGAAAKASGTDKVLAKVEAARANPMGTLAPFTPTLPEMPPLPQMPDVNSARVAFAPTPARKRGGGTRHKRKHRRRKNRHTSRRR</sequence>
<keyword evidence="2" id="KW-0472">Membrane</keyword>
<dbReference type="AlphaFoldDB" id="A0A6C0LP28"/>
<feature type="transmembrane region" description="Helical" evidence="2">
    <location>
        <begin position="235"/>
        <end position="256"/>
    </location>
</feature>